<dbReference type="AlphaFoldDB" id="A0A1F8G0C8"/>
<dbReference type="GO" id="GO:0016887">
    <property type="term" value="F:ATP hydrolysis activity"/>
    <property type="evidence" value="ECO:0007669"/>
    <property type="project" value="TreeGrafter"/>
</dbReference>
<dbReference type="STRING" id="1802689.A3F25_02765"/>
<dbReference type="EMBL" id="MGKD01000029">
    <property type="protein sequence ID" value="OGN18822.1"/>
    <property type="molecule type" value="Genomic_DNA"/>
</dbReference>
<accession>A0A1F8G0C8</accession>
<dbReference type="PANTHER" id="PTHR30258">
    <property type="entry name" value="TYPE II SECRETION SYSTEM PROTEIN GSPE-RELATED"/>
    <property type="match status" value="1"/>
</dbReference>
<dbReference type="Gene3D" id="3.40.50.300">
    <property type="entry name" value="P-loop containing nucleotide triphosphate hydrolases"/>
    <property type="match status" value="1"/>
</dbReference>
<name>A0A1F8G0C8_9BACT</name>
<dbReference type="InterPro" id="IPR001482">
    <property type="entry name" value="T2SS/T4SS_dom"/>
</dbReference>
<comment type="similarity">
    <text evidence="1">Belongs to the GSP E family.</text>
</comment>
<dbReference type="Gene3D" id="3.30.450.90">
    <property type="match status" value="1"/>
</dbReference>
<dbReference type="SUPFAM" id="SSF52540">
    <property type="entry name" value="P-loop containing nucleoside triphosphate hydrolases"/>
    <property type="match status" value="1"/>
</dbReference>
<protein>
    <recommendedName>
        <fullName evidence="4">Bacterial type II secretion system protein E domain-containing protein</fullName>
    </recommendedName>
</protein>
<dbReference type="Proteomes" id="UP000177478">
    <property type="component" value="Unassembled WGS sequence"/>
</dbReference>
<dbReference type="Pfam" id="PF00437">
    <property type="entry name" value="T2SSE"/>
    <property type="match status" value="1"/>
</dbReference>
<dbReference type="PANTHER" id="PTHR30258:SF2">
    <property type="entry name" value="COMG OPERON PROTEIN 1"/>
    <property type="match status" value="1"/>
</dbReference>
<dbReference type="CDD" id="cd01129">
    <property type="entry name" value="PulE-GspE-like"/>
    <property type="match status" value="1"/>
</dbReference>
<dbReference type="GO" id="GO:0005524">
    <property type="term" value="F:ATP binding"/>
    <property type="evidence" value="ECO:0007669"/>
    <property type="project" value="UniProtKB-KW"/>
</dbReference>
<proteinExistence type="inferred from homology"/>
<dbReference type="InterPro" id="IPR027417">
    <property type="entry name" value="P-loop_NTPase"/>
</dbReference>
<dbReference type="GO" id="GO:0005886">
    <property type="term" value="C:plasma membrane"/>
    <property type="evidence" value="ECO:0007669"/>
    <property type="project" value="TreeGrafter"/>
</dbReference>
<sequence>MLTGYRSVSLQVEAELGSISVNQKIIDAVQARVKNLADLKSAVADASATELLEIFMAGAIKIGASDIHFEPEEKVVRSRYRLDGLLQDAAELTSDQYNKLLSRIKINAGLKLNVHETPQDGRFTVHYQEREIEIRTSILPGAFGENVVMRLLDPAAVRQDIKELGLTTENLATVEKLLQKSTGAILTTGPTGSGKTTTLYAFLQHVNQPDVKIITIEDPVEYHLAGIAQTQVESERGYTFASGLRSIVRQDPDVILVGEIRDGETAGIAMQAALTGHLVFSTLHTNNAAGAIPRLIDLGVRPETIAPAINAIMAQRLVRRLCPSCRHQTTIKSEDYQEIKAALNQIVEKGRVPAFAENTLIYYPGQCAECNNTGFKGRVGIFEIFLVDPEMEQLILKSPAISEVAKLATQKGMLTMLQDGYLRVLGGETAVAEVKRVAA</sequence>
<evidence type="ECO:0000313" key="5">
    <source>
        <dbReference type="EMBL" id="OGN18822.1"/>
    </source>
</evidence>
<comment type="caution">
    <text evidence="5">The sequence shown here is derived from an EMBL/GenBank/DDBJ whole genome shotgun (WGS) entry which is preliminary data.</text>
</comment>
<reference evidence="5 6" key="1">
    <citation type="journal article" date="2016" name="Nat. Commun.">
        <title>Thousands of microbial genomes shed light on interconnected biogeochemical processes in an aquifer system.</title>
        <authorList>
            <person name="Anantharaman K."/>
            <person name="Brown C.T."/>
            <person name="Hug L.A."/>
            <person name="Sharon I."/>
            <person name="Castelle C.J."/>
            <person name="Probst A.J."/>
            <person name="Thomas B.C."/>
            <person name="Singh A."/>
            <person name="Wilkins M.J."/>
            <person name="Karaoz U."/>
            <person name="Brodie E.L."/>
            <person name="Williams K.H."/>
            <person name="Hubbard S.S."/>
            <person name="Banfield J.F."/>
        </authorList>
    </citation>
    <scope>NUCLEOTIDE SEQUENCE [LARGE SCALE GENOMIC DNA]</scope>
</reference>
<dbReference type="SMART" id="SM00382">
    <property type="entry name" value="AAA"/>
    <property type="match status" value="1"/>
</dbReference>
<organism evidence="5 6">
    <name type="scientific">Candidatus Yanofskybacteria bacterium RIFCSPHIGHO2_12_FULL_45_19b</name>
    <dbReference type="NCBI Taxonomy" id="1802689"/>
    <lineage>
        <taxon>Bacteria</taxon>
        <taxon>Candidatus Yanofskyibacteriota</taxon>
    </lineage>
</organism>
<evidence type="ECO:0000256" key="3">
    <source>
        <dbReference type="ARBA" id="ARBA00022840"/>
    </source>
</evidence>
<evidence type="ECO:0000256" key="2">
    <source>
        <dbReference type="ARBA" id="ARBA00022741"/>
    </source>
</evidence>
<evidence type="ECO:0000259" key="4">
    <source>
        <dbReference type="PROSITE" id="PS00662"/>
    </source>
</evidence>
<gene>
    <name evidence="5" type="ORF">A3F25_02765</name>
</gene>
<evidence type="ECO:0000313" key="6">
    <source>
        <dbReference type="Proteomes" id="UP000177478"/>
    </source>
</evidence>
<evidence type="ECO:0000256" key="1">
    <source>
        <dbReference type="ARBA" id="ARBA00006611"/>
    </source>
</evidence>
<feature type="domain" description="Bacterial type II secretion system protein E" evidence="4">
    <location>
        <begin position="248"/>
        <end position="262"/>
    </location>
</feature>
<dbReference type="PROSITE" id="PS00662">
    <property type="entry name" value="T2SP_E"/>
    <property type="match status" value="1"/>
</dbReference>
<keyword evidence="2" id="KW-0547">Nucleotide-binding</keyword>
<dbReference type="InterPro" id="IPR003593">
    <property type="entry name" value="AAA+_ATPase"/>
</dbReference>
<keyword evidence="3" id="KW-0067">ATP-binding</keyword>